<protein>
    <submittedName>
        <fullName evidence="5">AraC family transcriptional regulator</fullName>
    </submittedName>
</protein>
<dbReference type="Gene3D" id="1.10.10.60">
    <property type="entry name" value="Homeodomain-like"/>
    <property type="match status" value="1"/>
</dbReference>
<feature type="domain" description="HTH araC/xylS-type" evidence="4">
    <location>
        <begin position="232"/>
        <end position="333"/>
    </location>
</feature>
<evidence type="ECO:0000256" key="2">
    <source>
        <dbReference type="ARBA" id="ARBA00023125"/>
    </source>
</evidence>
<dbReference type="InterPro" id="IPR018060">
    <property type="entry name" value="HTH_AraC"/>
</dbReference>
<keyword evidence="1" id="KW-0805">Transcription regulation</keyword>
<evidence type="ECO:0000256" key="3">
    <source>
        <dbReference type="ARBA" id="ARBA00023163"/>
    </source>
</evidence>
<dbReference type="GO" id="GO:0003700">
    <property type="term" value="F:DNA-binding transcription factor activity"/>
    <property type="evidence" value="ECO:0007669"/>
    <property type="project" value="InterPro"/>
</dbReference>
<keyword evidence="3" id="KW-0804">Transcription</keyword>
<dbReference type="OrthoDB" id="6506763at2"/>
<dbReference type="InterPro" id="IPR009057">
    <property type="entry name" value="Homeodomain-like_sf"/>
</dbReference>
<dbReference type="Pfam" id="PF12833">
    <property type="entry name" value="HTH_18"/>
    <property type="match status" value="1"/>
</dbReference>
<sequence>MPPPPVTISIALVHGMLAGVRARGQSCDVYLADAGIAPDLLREAGARVTAAQYIALFRSLIDRLGDEGLGLLSRPLKPGSFALTARSALGARDLETAIRRIARTFQLVQDDVELVPVREADLAGLALHFTHTAPARPGFLDEMLLRVFWRLLAWLAGGQLPAARFDFAFECPPHVGSYGKVFPAQLNFGQARSAIWFDAARLESPVRRDEAALRDFLAQAQANVIMPRRREEMTSARVRGHLQLTQPAWPDLAATADALHMSTSTLQRRLATEGTSFQALKDELRRDIAIVRLNTSTVPLAALAQELGFTDSAAFQRAFKAWTGSAPGTYRRGESGS</sequence>
<dbReference type="Proteomes" id="UP000005808">
    <property type="component" value="Unassembled WGS sequence"/>
</dbReference>
<evidence type="ECO:0000313" key="5">
    <source>
        <dbReference type="EMBL" id="EHP42745.1"/>
    </source>
</evidence>
<dbReference type="PANTHER" id="PTHR47894">
    <property type="entry name" value="HTH-TYPE TRANSCRIPTIONAL REGULATOR GADX"/>
    <property type="match status" value="1"/>
</dbReference>
<organism evidence="5 6">
    <name type="scientific">Cupriavidus basilensis OR16</name>
    <dbReference type="NCBI Taxonomy" id="1127483"/>
    <lineage>
        <taxon>Bacteria</taxon>
        <taxon>Pseudomonadati</taxon>
        <taxon>Pseudomonadota</taxon>
        <taxon>Betaproteobacteria</taxon>
        <taxon>Burkholderiales</taxon>
        <taxon>Burkholderiaceae</taxon>
        <taxon>Cupriavidus</taxon>
    </lineage>
</organism>
<dbReference type="SUPFAM" id="SSF46689">
    <property type="entry name" value="Homeodomain-like"/>
    <property type="match status" value="1"/>
</dbReference>
<dbReference type="AlphaFoldDB" id="H1S3Z8"/>
<dbReference type="PATRIC" id="fig|1127483.3.peg.2601"/>
<name>H1S3Z8_9BURK</name>
<dbReference type="Pfam" id="PF12625">
    <property type="entry name" value="Arabinose_bd"/>
    <property type="match status" value="1"/>
</dbReference>
<evidence type="ECO:0000256" key="1">
    <source>
        <dbReference type="ARBA" id="ARBA00023015"/>
    </source>
</evidence>
<dbReference type="PANTHER" id="PTHR47894:SF1">
    <property type="entry name" value="HTH-TYPE TRANSCRIPTIONAL REGULATOR VQSM"/>
    <property type="match status" value="1"/>
</dbReference>
<proteinExistence type="predicted"/>
<dbReference type="EMBL" id="AHJE01000029">
    <property type="protein sequence ID" value="EHP42745.1"/>
    <property type="molecule type" value="Genomic_DNA"/>
</dbReference>
<reference evidence="5 6" key="1">
    <citation type="journal article" date="2012" name="J. Bacteriol.">
        <title>De Novo Genome Project of Cupriavidus basilensis OR16.</title>
        <authorList>
            <person name="Cserhati M."/>
            <person name="Kriszt B."/>
            <person name="Szoboszlay S."/>
            <person name="Toth A."/>
            <person name="Szabo I."/>
            <person name="Tancsics A."/>
            <person name="Nagy I."/>
            <person name="Horvath B."/>
            <person name="Nagy I."/>
            <person name="Kukolya J."/>
        </authorList>
    </citation>
    <scope>NUCLEOTIDE SEQUENCE [LARGE SCALE GENOMIC DNA]</scope>
    <source>
        <strain evidence="5 6">OR16</strain>
    </source>
</reference>
<accession>H1S3Z8</accession>
<dbReference type="GO" id="GO:0005829">
    <property type="term" value="C:cytosol"/>
    <property type="evidence" value="ECO:0007669"/>
    <property type="project" value="TreeGrafter"/>
</dbReference>
<dbReference type="RefSeq" id="WP_006158220.1">
    <property type="nucleotide sequence ID" value="NZ_AHJE01000029.1"/>
</dbReference>
<dbReference type="SMART" id="SM00342">
    <property type="entry name" value="HTH_ARAC"/>
    <property type="match status" value="1"/>
</dbReference>
<dbReference type="InterPro" id="IPR032687">
    <property type="entry name" value="AraC-type_N"/>
</dbReference>
<evidence type="ECO:0000313" key="6">
    <source>
        <dbReference type="Proteomes" id="UP000005808"/>
    </source>
</evidence>
<dbReference type="PROSITE" id="PS01124">
    <property type="entry name" value="HTH_ARAC_FAMILY_2"/>
    <property type="match status" value="1"/>
</dbReference>
<gene>
    <name evidence="5" type="ORF">OR16_12960</name>
</gene>
<evidence type="ECO:0000259" key="4">
    <source>
        <dbReference type="PROSITE" id="PS01124"/>
    </source>
</evidence>
<keyword evidence="2" id="KW-0238">DNA-binding</keyword>
<comment type="caution">
    <text evidence="5">The sequence shown here is derived from an EMBL/GenBank/DDBJ whole genome shotgun (WGS) entry which is preliminary data.</text>
</comment>
<dbReference type="GO" id="GO:0000976">
    <property type="term" value="F:transcription cis-regulatory region binding"/>
    <property type="evidence" value="ECO:0007669"/>
    <property type="project" value="TreeGrafter"/>
</dbReference>